<sequence>MHRSISLLYLTASRPDIVFKVGSCARFQSNPRVSHLKAAERMLRYLKETQDLVLNYPSGYLVDGKNTSGMAHSLGSCLISWGTRKQNSMAIPTTEAGYVAAASYSAQLLWIKQQLEDLGGKY</sequence>
<dbReference type="Proteomes" id="UP000790787">
    <property type="component" value="Chromosome 3"/>
</dbReference>
<evidence type="ECO:0000313" key="2">
    <source>
        <dbReference type="RefSeq" id="XP_075101536.1"/>
    </source>
</evidence>
<organism evidence="1 2">
    <name type="scientific">Nicotiana tabacum</name>
    <name type="common">Common tobacco</name>
    <dbReference type="NCBI Taxonomy" id="4097"/>
    <lineage>
        <taxon>Eukaryota</taxon>
        <taxon>Viridiplantae</taxon>
        <taxon>Streptophyta</taxon>
        <taxon>Embryophyta</taxon>
        <taxon>Tracheophyta</taxon>
        <taxon>Spermatophyta</taxon>
        <taxon>Magnoliopsida</taxon>
        <taxon>eudicotyledons</taxon>
        <taxon>Gunneridae</taxon>
        <taxon>Pentapetalae</taxon>
        <taxon>asterids</taxon>
        <taxon>lamiids</taxon>
        <taxon>Solanales</taxon>
        <taxon>Solanaceae</taxon>
        <taxon>Nicotianoideae</taxon>
        <taxon>Nicotianeae</taxon>
        <taxon>Nicotiana</taxon>
    </lineage>
</organism>
<accession>A0AC58TWD3</accession>
<reference evidence="1" key="1">
    <citation type="journal article" date="2014" name="Nat. Commun.">
        <title>The tobacco genome sequence and its comparison with those of tomato and potato.</title>
        <authorList>
            <person name="Sierro N."/>
            <person name="Battey J.N."/>
            <person name="Ouadi S."/>
            <person name="Bakaher N."/>
            <person name="Bovet L."/>
            <person name="Willig A."/>
            <person name="Goepfert S."/>
            <person name="Peitsch M.C."/>
            <person name="Ivanov N.V."/>
        </authorList>
    </citation>
    <scope>NUCLEOTIDE SEQUENCE [LARGE SCALE GENOMIC DNA]</scope>
</reference>
<keyword evidence="1" id="KW-1185">Reference proteome</keyword>
<evidence type="ECO:0000313" key="1">
    <source>
        <dbReference type="Proteomes" id="UP000790787"/>
    </source>
</evidence>
<gene>
    <name evidence="2" type="primary">LOC142177013</name>
</gene>
<name>A0AC58TWD3_TOBAC</name>
<proteinExistence type="predicted"/>
<dbReference type="RefSeq" id="XP_075101536.1">
    <property type="nucleotide sequence ID" value="XM_075245435.1"/>
</dbReference>
<protein>
    <submittedName>
        <fullName evidence="2">Secreted RxLR effector protein 161-like</fullName>
    </submittedName>
</protein>
<reference evidence="2" key="2">
    <citation type="submission" date="2025-08" db="UniProtKB">
        <authorList>
            <consortium name="RefSeq"/>
        </authorList>
    </citation>
    <scope>IDENTIFICATION</scope>
    <source>
        <tissue evidence="2">Leaf</tissue>
    </source>
</reference>